<evidence type="ECO:0000256" key="2">
    <source>
        <dbReference type="ARBA" id="ARBA00022723"/>
    </source>
</evidence>
<dbReference type="InterPro" id="IPR050738">
    <property type="entry name" value="Sulfatase"/>
</dbReference>
<dbReference type="InterPro" id="IPR024607">
    <property type="entry name" value="Sulfatase_CS"/>
</dbReference>
<keyword evidence="3 6" id="KW-0378">Hydrolase</keyword>
<dbReference type="NCBIfam" id="NF010322">
    <property type="entry name" value="PRK13759.1"/>
    <property type="match status" value="1"/>
</dbReference>
<dbReference type="Pfam" id="PF00884">
    <property type="entry name" value="Sulfatase"/>
    <property type="match status" value="1"/>
</dbReference>
<proteinExistence type="inferred from homology"/>
<feature type="domain" description="Sulfatase N-terminal" evidence="5">
    <location>
        <begin position="24"/>
        <end position="371"/>
    </location>
</feature>
<keyword evidence="4" id="KW-0106">Calcium</keyword>
<organism evidence="6">
    <name type="scientific">hydrothermal vent metagenome</name>
    <dbReference type="NCBI Taxonomy" id="652676"/>
    <lineage>
        <taxon>unclassified sequences</taxon>
        <taxon>metagenomes</taxon>
        <taxon>ecological metagenomes</taxon>
    </lineage>
</organism>
<dbReference type="SUPFAM" id="SSF53649">
    <property type="entry name" value="Alkaline phosphatase-like"/>
    <property type="match status" value="1"/>
</dbReference>
<name>A0A3B0TYI6_9ZZZZ</name>
<protein>
    <submittedName>
        <fullName evidence="6">Arylsulfatase</fullName>
        <ecNumber evidence="6">3.1.6.1</ecNumber>
    </submittedName>
</protein>
<evidence type="ECO:0000259" key="5">
    <source>
        <dbReference type="Pfam" id="PF00884"/>
    </source>
</evidence>
<gene>
    <name evidence="6" type="ORF">MNBD_BACTEROID01-2245</name>
</gene>
<sequence>MKNLYVFIVFLILPTFTNCQEKQPHIIFIMTDQQRADALGCMGNGAVITPNIDKIAENGVMFINGYSSVPSCTPARSGLLTGLSPWHHGMLGYGRVARKYKYEMPRMLREAGYYTFGIGKMHWFPQKALHGFHGTLTDESGRVEQDGCISDYHDWFKLHAPGQDPDRTGIGWNEHRAGVYQLDEKLHPTYWTGRTAVELIENYNLDKPLFLKVSFARPHSPYDPPQRYLNMYKDANIPKPFIGDWCQVFDTDTGGKSAAFGNFGEEYAINSRRYYYANITFIDDMVGEIIDALKEKGMYDDAIICFTSDHGDMLGDHYHWRKTYAYEGSANIPYLLQWPDWLSGELKKGSVLENPTELRDFLPTFLDAAGVQIPEDMDGKSLLGLVKNPNASWREYIDLEHATTYSKENYWAALTNGTWKYIWFFRTGKEQLFNLKDDPGETTDLAGKPDFNAELLKWRKRMVSHLEERGEGFVKDGKLVVREKTLLYSPNFPEDKRTVQQLVNDWKNIYKGFN</sequence>
<accession>A0A3B0TYI6</accession>
<comment type="similarity">
    <text evidence="1">Belongs to the sulfatase family.</text>
</comment>
<dbReference type="EC" id="3.1.6.1" evidence="6"/>
<dbReference type="PROSITE" id="PS00523">
    <property type="entry name" value="SULFATASE_1"/>
    <property type="match status" value="1"/>
</dbReference>
<dbReference type="AlphaFoldDB" id="A0A3B0TYI6"/>
<dbReference type="GO" id="GO:0046872">
    <property type="term" value="F:metal ion binding"/>
    <property type="evidence" value="ECO:0007669"/>
    <property type="project" value="UniProtKB-KW"/>
</dbReference>
<dbReference type="Gene3D" id="3.40.720.10">
    <property type="entry name" value="Alkaline Phosphatase, subunit A"/>
    <property type="match status" value="1"/>
</dbReference>
<evidence type="ECO:0000256" key="1">
    <source>
        <dbReference type="ARBA" id="ARBA00008779"/>
    </source>
</evidence>
<dbReference type="PANTHER" id="PTHR42693">
    <property type="entry name" value="ARYLSULFATASE FAMILY MEMBER"/>
    <property type="match status" value="1"/>
</dbReference>
<dbReference type="EMBL" id="UOEP01000088">
    <property type="protein sequence ID" value="VAW18517.1"/>
    <property type="molecule type" value="Genomic_DNA"/>
</dbReference>
<reference evidence="6" key="1">
    <citation type="submission" date="2018-06" db="EMBL/GenBank/DDBJ databases">
        <authorList>
            <person name="Zhirakovskaya E."/>
        </authorList>
    </citation>
    <scope>NUCLEOTIDE SEQUENCE</scope>
</reference>
<dbReference type="InterPro" id="IPR017850">
    <property type="entry name" value="Alkaline_phosphatase_core_sf"/>
</dbReference>
<evidence type="ECO:0000256" key="3">
    <source>
        <dbReference type="ARBA" id="ARBA00022801"/>
    </source>
</evidence>
<keyword evidence="2" id="KW-0479">Metal-binding</keyword>
<dbReference type="InterPro" id="IPR000917">
    <property type="entry name" value="Sulfatase_N"/>
</dbReference>
<evidence type="ECO:0000256" key="4">
    <source>
        <dbReference type="ARBA" id="ARBA00022837"/>
    </source>
</evidence>
<dbReference type="PROSITE" id="PS00149">
    <property type="entry name" value="SULFATASE_2"/>
    <property type="match status" value="1"/>
</dbReference>
<dbReference type="PANTHER" id="PTHR42693:SF53">
    <property type="entry name" value="ENDO-4-O-SULFATASE"/>
    <property type="match status" value="1"/>
</dbReference>
<dbReference type="GO" id="GO:0004065">
    <property type="term" value="F:arylsulfatase activity"/>
    <property type="evidence" value="ECO:0007669"/>
    <property type="project" value="UniProtKB-EC"/>
</dbReference>
<evidence type="ECO:0000313" key="6">
    <source>
        <dbReference type="EMBL" id="VAW18517.1"/>
    </source>
</evidence>